<reference evidence="1" key="1">
    <citation type="submission" date="2023-10" db="EMBL/GenBank/DDBJ databases">
        <authorList>
            <person name="Domelevo Entfellner J.-B."/>
        </authorList>
    </citation>
    <scope>NUCLEOTIDE SEQUENCE</scope>
</reference>
<name>A0AA86T4K1_9FABA</name>
<dbReference type="AlphaFoldDB" id="A0AA86T4K1"/>
<keyword evidence="2" id="KW-1185">Reference proteome</keyword>
<evidence type="ECO:0000313" key="2">
    <source>
        <dbReference type="Proteomes" id="UP001189624"/>
    </source>
</evidence>
<accession>A0AA86T4K1</accession>
<dbReference type="Proteomes" id="UP001189624">
    <property type="component" value="Chromosome 7"/>
</dbReference>
<dbReference type="Gramene" id="rna-AYBTSS11_LOCUS21318">
    <property type="protein sequence ID" value="CAJ1967695.1"/>
    <property type="gene ID" value="gene-AYBTSS11_LOCUS21318"/>
</dbReference>
<proteinExistence type="predicted"/>
<gene>
    <name evidence="1" type="ORF">AYBTSS11_LOCUS21318</name>
</gene>
<organism evidence="1 2">
    <name type="scientific">Sphenostylis stenocarpa</name>
    <dbReference type="NCBI Taxonomy" id="92480"/>
    <lineage>
        <taxon>Eukaryota</taxon>
        <taxon>Viridiplantae</taxon>
        <taxon>Streptophyta</taxon>
        <taxon>Embryophyta</taxon>
        <taxon>Tracheophyta</taxon>
        <taxon>Spermatophyta</taxon>
        <taxon>Magnoliopsida</taxon>
        <taxon>eudicotyledons</taxon>
        <taxon>Gunneridae</taxon>
        <taxon>Pentapetalae</taxon>
        <taxon>rosids</taxon>
        <taxon>fabids</taxon>
        <taxon>Fabales</taxon>
        <taxon>Fabaceae</taxon>
        <taxon>Papilionoideae</taxon>
        <taxon>50 kb inversion clade</taxon>
        <taxon>NPAAA clade</taxon>
        <taxon>indigoferoid/millettioid clade</taxon>
        <taxon>Phaseoleae</taxon>
        <taxon>Sphenostylis</taxon>
    </lineage>
</organism>
<dbReference type="EMBL" id="OY731404">
    <property type="protein sequence ID" value="CAJ1967695.1"/>
    <property type="molecule type" value="Genomic_DNA"/>
</dbReference>
<protein>
    <submittedName>
        <fullName evidence="1">Uncharacterized protein</fullName>
    </submittedName>
</protein>
<sequence>MALICFPLNIERESEVGEMIVMMEVILDKDFILEHPSQVKIKAAKGSHTLCERNSSALMNLLILVAPWKPFLDRVSGWDQERCISGESSASFNSNLFRDEHTQQRYEMMQTLNFNSKR</sequence>
<evidence type="ECO:0000313" key="1">
    <source>
        <dbReference type="EMBL" id="CAJ1967695.1"/>
    </source>
</evidence>